<evidence type="ECO:0000256" key="1">
    <source>
        <dbReference type="SAM" id="MobiDB-lite"/>
    </source>
</evidence>
<protein>
    <submittedName>
        <fullName evidence="2">Uncharacterized protein</fullName>
    </submittedName>
</protein>
<evidence type="ECO:0000313" key="3">
    <source>
        <dbReference type="Proteomes" id="UP000634136"/>
    </source>
</evidence>
<feature type="region of interest" description="Disordered" evidence="1">
    <location>
        <begin position="1"/>
        <end position="20"/>
    </location>
</feature>
<evidence type="ECO:0000313" key="2">
    <source>
        <dbReference type="EMBL" id="KAF7826987.1"/>
    </source>
</evidence>
<dbReference type="EMBL" id="JAAIUW010000006">
    <property type="protein sequence ID" value="KAF7826987.1"/>
    <property type="molecule type" value="Genomic_DNA"/>
</dbReference>
<proteinExistence type="predicted"/>
<comment type="caution">
    <text evidence="2">The sequence shown here is derived from an EMBL/GenBank/DDBJ whole genome shotgun (WGS) entry which is preliminary data.</text>
</comment>
<dbReference type="AlphaFoldDB" id="A0A834WL39"/>
<organism evidence="2 3">
    <name type="scientific">Senna tora</name>
    <dbReference type="NCBI Taxonomy" id="362788"/>
    <lineage>
        <taxon>Eukaryota</taxon>
        <taxon>Viridiplantae</taxon>
        <taxon>Streptophyta</taxon>
        <taxon>Embryophyta</taxon>
        <taxon>Tracheophyta</taxon>
        <taxon>Spermatophyta</taxon>
        <taxon>Magnoliopsida</taxon>
        <taxon>eudicotyledons</taxon>
        <taxon>Gunneridae</taxon>
        <taxon>Pentapetalae</taxon>
        <taxon>rosids</taxon>
        <taxon>fabids</taxon>
        <taxon>Fabales</taxon>
        <taxon>Fabaceae</taxon>
        <taxon>Caesalpinioideae</taxon>
        <taxon>Cassia clade</taxon>
        <taxon>Senna</taxon>
    </lineage>
</organism>
<keyword evidence="3" id="KW-1185">Reference proteome</keyword>
<reference evidence="2" key="1">
    <citation type="submission" date="2020-09" db="EMBL/GenBank/DDBJ databases">
        <title>Genome-Enabled Discovery of Anthraquinone Biosynthesis in Senna tora.</title>
        <authorList>
            <person name="Kang S.-H."/>
            <person name="Pandey R.P."/>
            <person name="Lee C.-M."/>
            <person name="Sim J.-S."/>
            <person name="Jeong J.-T."/>
            <person name="Choi B.-S."/>
            <person name="Jung M."/>
            <person name="Ginzburg D."/>
            <person name="Zhao K."/>
            <person name="Won S.Y."/>
            <person name="Oh T.-J."/>
            <person name="Yu Y."/>
            <person name="Kim N.-H."/>
            <person name="Lee O.R."/>
            <person name="Lee T.-H."/>
            <person name="Bashyal P."/>
            <person name="Kim T.-S."/>
            <person name="Lee W.-H."/>
            <person name="Kawkins C."/>
            <person name="Kim C.-K."/>
            <person name="Kim J.S."/>
            <person name="Ahn B.O."/>
            <person name="Rhee S.Y."/>
            <person name="Sohng J.K."/>
        </authorList>
    </citation>
    <scope>NUCLEOTIDE SEQUENCE</scope>
    <source>
        <tissue evidence="2">Leaf</tissue>
    </source>
</reference>
<name>A0A834WL39_9FABA</name>
<dbReference type="Proteomes" id="UP000634136">
    <property type="component" value="Unassembled WGS sequence"/>
</dbReference>
<sequence>MSRASQTSSKPRRDRTRWQGIRAILEIKEEKGSEK</sequence>
<gene>
    <name evidence="2" type="ORF">G2W53_018151</name>
</gene>
<accession>A0A834WL39</accession>